<evidence type="ECO:0000313" key="2">
    <source>
        <dbReference type="EMBL" id="CAH02127.1"/>
    </source>
</evidence>
<gene>
    <name evidence="2" type="ORF">KLLA0_B04521g</name>
</gene>
<dbReference type="PANTHER" id="PTHR33387">
    <property type="entry name" value="RMLC-LIKE JELLY ROLL FOLD PROTEIN"/>
    <property type="match status" value="1"/>
</dbReference>
<dbReference type="InterPro" id="IPR014710">
    <property type="entry name" value="RmlC-like_jellyroll"/>
</dbReference>
<dbReference type="SUPFAM" id="SSF51182">
    <property type="entry name" value="RmlC-like cupins"/>
    <property type="match status" value="1"/>
</dbReference>
<dbReference type="EMBL" id="CR382122">
    <property type="protein sequence ID" value="CAH02127.1"/>
    <property type="molecule type" value="Genomic_DNA"/>
</dbReference>
<dbReference type="eggNOG" id="ENOG502RCWJ">
    <property type="taxonomic scope" value="Eukaryota"/>
</dbReference>
<dbReference type="Pfam" id="PF06172">
    <property type="entry name" value="Cupin_5"/>
    <property type="match status" value="1"/>
</dbReference>
<dbReference type="AlphaFoldDB" id="Q6CWF5"/>
<organism evidence="2 3">
    <name type="scientific">Kluyveromyces lactis (strain ATCC 8585 / CBS 2359 / DSM 70799 / NBRC 1267 / NRRL Y-1140 / WM37)</name>
    <name type="common">Yeast</name>
    <name type="synonym">Candida sphaerica</name>
    <dbReference type="NCBI Taxonomy" id="284590"/>
    <lineage>
        <taxon>Eukaryota</taxon>
        <taxon>Fungi</taxon>
        <taxon>Dikarya</taxon>
        <taxon>Ascomycota</taxon>
        <taxon>Saccharomycotina</taxon>
        <taxon>Saccharomycetes</taxon>
        <taxon>Saccharomycetales</taxon>
        <taxon>Saccharomycetaceae</taxon>
        <taxon>Kluyveromyces</taxon>
    </lineage>
</organism>
<feature type="domain" description="DUF985" evidence="1">
    <location>
        <begin position="38"/>
        <end position="188"/>
    </location>
</feature>
<dbReference type="PANTHER" id="PTHR33387:SF3">
    <property type="entry name" value="DUF985 DOMAIN-CONTAINING PROTEIN"/>
    <property type="match status" value="1"/>
</dbReference>
<sequence>MSSVDLNFQSVDSSVDEPVSCTHFIQFPAASPPDVLKKIIEAQGLVNHGGGGYFKETDRSPLQFGIGPEGSVEAIDNNSNPNSVRNISTMISVMYTPDAPLGKFLKLKSRSLHILQQGKGQVVLIYPDGLIKSFKIGHDYKKGEISQWVVPSGVFKACYLLPNEEYHNGLLISEVVVPGFDFNDCELLSGKDQLTDLVAEEKAEALKFLL</sequence>
<proteinExistence type="predicted"/>
<dbReference type="KEGG" id="kla:KLLA0_B04521g"/>
<dbReference type="InterPro" id="IPR009327">
    <property type="entry name" value="Cupin_DUF985"/>
</dbReference>
<dbReference type="PaxDb" id="284590-Q6CWF5"/>
<dbReference type="OMA" id="GFEFADH"/>
<dbReference type="HOGENOM" id="CLU_097615_0_0_1"/>
<dbReference type="InParanoid" id="Q6CWF5"/>
<dbReference type="Gene3D" id="2.60.120.10">
    <property type="entry name" value="Jelly Rolls"/>
    <property type="match status" value="1"/>
</dbReference>
<protein>
    <submittedName>
        <fullName evidence="2">KLLA0B04521p</fullName>
    </submittedName>
</protein>
<accession>Q6CWF5</accession>
<keyword evidence="3" id="KW-1185">Reference proteome</keyword>
<dbReference type="CDD" id="cd06121">
    <property type="entry name" value="cupin_YML079wp"/>
    <property type="match status" value="1"/>
</dbReference>
<evidence type="ECO:0000313" key="3">
    <source>
        <dbReference type="Proteomes" id="UP000000598"/>
    </source>
</evidence>
<reference evidence="2 3" key="1">
    <citation type="journal article" date="2004" name="Nature">
        <title>Genome evolution in yeasts.</title>
        <authorList>
            <consortium name="Genolevures"/>
            <person name="Dujon B."/>
            <person name="Sherman D."/>
            <person name="Fischer G."/>
            <person name="Durrens P."/>
            <person name="Casaregola S."/>
            <person name="Lafontaine I."/>
            <person name="de Montigny J."/>
            <person name="Marck C."/>
            <person name="Neuveglise C."/>
            <person name="Talla E."/>
            <person name="Goffard N."/>
            <person name="Frangeul L."/>
            <person name="Aigle M."/>
            <person name="Anthouard V."/>
            <person name="Babour A."/>
            <person name="Barbe V."/>
            <person name="Barnay S."/>
            <person name="Blanchin S."/>
            <person name="Beckerich J.M."/>
            <person name="Beyne E."/>
            <person name="Bleykasten C."/>
            <person name="Boisrame A."/>
            <person name="Boyer J."/>
            <person name="Cattolico L."/>
            <person name="Confanioleri F."/>
            <person name="de Daruvar A."/>
            <person name="Despons L."/>
            <person name="Fabre E."/>
            <person name="Fairhead C."/>
            <person name="Ferry-Dumazet H."/>
            <person name="Groppi A."/>
            <person name="Hantraye F."/>
            <person name="Hennequin C."/>
            <person name="Jauniaux N."/>
            <person name="Joyet P."/>
            <person name="Kachouri R."/>
            <person name="Kerrest A."/>
            <person name="Koszul R."/>
            <person name="Lemaire M."/>
            <person name="Lesur I."/>
            <person name="Ma L."/>
            <person name="Muller H."/>
            <person name="Nicaud J.M."/>
            <person name="Nikolski M."/>
            <person name="Oztas S."/>
            <person name="Ozier-Kalogeropoulos O."/>
            <person name="Pellenz S."/>
            <person name="Potier S."/>
            <person name="Richard G.F."/>
            <person name="Straub M.L."/>
            <person name="Suleau A."/>
            <person name="Swennene D."/>
            <person name="Tekaia F."/>
            <person name="Wesolowski-Louvel M."/>
            <person name="Westhof E."/>
            <person name="Wirth B."/>
            <person name="Zeniou-Meyer M."/>
            <person name="Zivanovic I."/>
            <person name="Bolotin-Fukuhara M."/>
            <person name="Thierry A."/>
            <person name="Bouchier C."/>
            <person name="Caudron B."/>
            <person name="Scarpelli C."/>
            <person name="Gaillardin C."/>
            <person name="Weissenbach J."/>
            <person name="Wincker P."/>
            <person name="Souciet J.L."/>
        </authorList>
    </citation>
    <scope>NUCLEOTIDE SEQUENCE [LARGE SCALE GENOMIC DNA]</scope>
    <source>
        <strain evidence="3">ATCC 8585 / CBS 2359 / DSM 70799 / NBRC 1267 / NRRL Y-1140 / WM37</strain>
    </source>
</reference>
<evidence type="ECO:0000259" key="1">
    <source>
        <dbReference type="Pfam" id="PF06172"/>
    </source>
</evidence>
<name>Q6CWF5_KLULA</name>
<dbReference type="Proteomes" id="UP000000598">
    <property type="component" value="Chromosome B"/>
</dbReference>
<dbReference type="InterPro" id="IPR039935">
    <property type="entry name" value="YML079W-like"/>
</dbReference>
<dbReference type="FunCoup" id="Q6CWF5">
    <property type="interactions" value="102"/>
</dbReference>
<dbReference type="InterPro" id="IPR011051">
    <property type="entry name" value="RmlC_Cupin_sf"/>
</dbReference>